<protein>
    <submittedName>
        <fullName evidence="1">Uncharacterized protein</fullName>
    </submittedName>
</protein>
<dbReference type="EMBL" id="JAMKOV010000004">
    <property type="protein sequence ID" value="KAI8040457.1"/>
    <property type="molecule type" value="Genomic_DNA"/>
</dbReference>
<reference evidence="1" key="1">
    <citation type="journal article" date="2023" name="Genome Biol. Evol.">
        <title>Long-read-based Genome Assembly of Drosophila gunungcola Reveals Fewer Chemosensory Genes in Flower-breeding Species.</title>
        <authorList>
            <person name="Negi A."/>
            <person name="Liao B.Y."/>
            <person name="Yeh S.D."/>
        </authorList>
    </citation>
    <scope>NUCLEOTIDE SEQUENCE</scope>
    <source>
        <strain evidence="1">Sukarami</strain>
    </source>
</reference>
<dbReference type="AlphaFoldDB" id="A0A9Q0BPZ9"/>
<name>A0A9Q0BPZ9_9MUSC</name>
<evidence type="ECO:0000313" key="1">
    <source>
        <dbReference type="EMBL" id="KAI8040457.1"/>
    </source>
</evidence>
<dbReference type="Proteomes" id="UP001059596">
    <property type="component" value="Unassembled WGS sequence"/>
</dbReference>
<sequence>MKKSTRKTRTRATKCQTNGTRCSVFPLAPFVTHAPATKPSLVFGDPTRRPGHIKTFLAT</sequence>
<evidence type="ECO:0000313" key="2">
    <source>
        <dbReference type="Proteomes" id="UP001059596"/>
    </source>
</evidence>
<accession>A0A9Q0BPZ9</accession>
<keyword evidence="2" id="KW-1185">Reference proteome</keyword>
<comment type="caution">
    <text evidence="1">The sequence shown here is derived from an EMBL/GenBank/DDBJ whole genome shotgun (WGS) entry which is preliminary data.</text>
</comment>
<organism evidence="1 2">
    <name type="scientific">Drosophila gunungcola</name>
    <name type="common">fruit fly</name>
    <dbReference type="NCBI Taxonomy" id="103775"/>
    <lineage>
        <taxon>Eukaryota</taxon>
        <taxon>Metazoa</taxon>
        <taxon>Ecdysozoa</taxon>
        <taxon>Arthropoda</taxon>
        <taxon>Hexapoda</taxon>
        <taxon>Insecta</taxon>
        <taxon>Pterygota</taxon>
        <taxon>Neoptera</taxon>
        <taxon>Endopterygota</taxon>
        <taxon>Diptera</taxon>
        <taxon>Brachycera</taxon>
        <taxon>Muscomorpha</taxon>
        <taxon>Ephydroidea</taxon>
        <taxon>Drosophilidae</taxon>
        <taxon>Drosophila</taxon>
        <taxon>Sophophora</taxon>
    </lineage>
</organism>
<gene>
    <name evidence="1" type="ORF">M5D96_006400</name>
</gene>
<proteinExistence type="predicted"/>